<evidence type="ECO:0000256" key="3">
    <source>
        <dbReference type="ARBA" id="ARBA00023274"/>
    </source>
</evidence>
<sequence>MNLHDLRPASGSRRKAKRLGQGHGSGTGKTAGKGNKGQKSRAGGGVRPGFEGGQMPITRRVPKRGFNNARFAKNYQIINLEEIADRFENGSVVGVEEFYKAGLIQNLTTPVKILARGEISQGLTIKAQAFSAQAAEKIVAAGGKAEVI</sequence>
<dbReference type="Gene3D" id="3.100.10.10">
    <property type="match status" value="1"/>
</dbReference>
<feature type="domain" description="Large ribosomal subunit protein uL15/eL18" evidence="7">
    <location>
        <begin position="77"/>
        <end position="146"/>
    </location>
</feature>
<dbReference type="eggNOG" id="COG0200">
    <property type="taxonomic scope" value="Bacteria"/>
</dbReference>
<evidence type="ECO:0000256" key="5">
    <source>
        <dbReference type="RuleBase" id="RU003888"/>
    </source>
</evidence>
<name>D5EDZ9_AMICL</name>
<keyword evidence="4" id="KW-0694">RNA-binding</keyword>
<dbReference type="NCBIfam" id="TIGR01071">
    <property type="entry name" value="rplO_bact"/>
    <property type="match status" value="1"/>
</dbReference>
<feature type="region of interest" description="Disordered" evidence="6">
    <location>
        <begin position="1"/>
        <end position="60"/>
    </location>
</feature>
<evidence type="ECO:0000256" key="6">
    <source>
        <dbReference type="SAM" id="MobiDB-lite"/>
    </source>
</evidence>
<gene>
    <name evidence="4" type="primary">rplO</name>
    <name evidence="8" type="ordered locus">Amico_0646</name>
</gene>
<organism evidence="8 9">
    <name type="scientific">Aminobacterium colombiense (strain DSM 12261 / ALA-1)</name>
    <dbReference type="NCBI Taxonomy" id="572547"/>
    <lineage>
        <taxon>Bacteria</taxon>
        <taxon>Thermotogati</taxon>
        <taxon>Synergistota</taxon>
        <taxon>Synergistia</taxon>
        <taxon>Synergistales</taxon>
        <taxon>Aminobacteriaceae</taxon>
        <taxon>Aminobacterium</taxon>
    </lineage>
</organism>
<proteinExistence type="inferred from homology"/>
<dbReference type="Pfam" id="PF00828">
    <property type="entry name" value="Ribosomal_L27A"/>
    <property type="match status" value="1"/>
</dbReference>
<reference evidence="8 9" key="1">
    <citation type="journal article" date="2010" name="Stand. Genomic Sci.">
        <title>Complete genome sequence of Aminobacterium colombiense type strain (ALA-1).</title>
        <authorList>
            <person name="Chertkov O."/>
            <person name="Sikorski J."/>
            <person name="Brambilla E."/>
            <person name="Lapidus A."/>
            <person name="Copeland A."/>
            <person name="Glavina Del Rio T."/>
            <person name="Nolan M."/>
            <person name="Lucas S."/>
            <person name="Tice H."/>
            <person name="Cheng J.F."/>
            <person name="Han C."/>
            <person name="Detter J.C."/>
            <person name="Bruce D."/>
            <person name="Tapia R."/>
            <person name="Goodwin L."/>
            <person name="Pitluck S."/>
            <person name="Liolios K."/>
            <person name="Ivanova N."/>
            <person name="Mavromatis K."/>
            <person name="Ovchinnikova G."/>
            <person name="Pati A."/>
            <person name="Chen A."/>
            <person name="Palaniappan K."/>
            <person name="Land M."/>
            <person name="Hauser L."/>
            <person name="Chang Y.J."/>
            <person name="Jeffries C.D."/>
            <person name="Spring S."/>
            <person name="Rohde M."/>
            <person name="Goker M."/>
            <person name="Bristow J."/>
            <person name="Eisen J.A."/>
            <person name="Markowitz V."/>
            <person name="Hugenholtz P."/>
            <person name="Kyrpides N.C."/>
            <person name="Klenk H.P."/>
        </authorList>
    </citation>
    <scope>NUCLEOTIDE SEQUENCE [LARGE SCALE GENOMIC DNA]</scope>
    <source>
        <strain evidence="9">DSM 12261 / ALA-1</strain>
    </source>
</reference>
<keyword evidence="2 4" id="KW-0689">Ribosomal protein</keyword>
<keyword evidence="9" id="KW-1185">Reference proteome</keyword>
<dbReference type="InterPro" id="IPR001196">
    <property type="entry name" value="Ribosomal_uL15_CS"/>
</dbReference>
<dbReference type="EMBL" id="CP001997">
    <property type="protein sequence ID" value="ADE56781.1"/>
    <property type="molecule type" value="Genomic_DNA"/>
</dbReference>
<dbReference type="PROSITE" id="PS00475">
    <property type="entry name" value="RIBOSOMAL_L15"/>
    <property type="match status" value="1"/>
</dbReference>
<evidence type="ECO:0000256" key="1">
    <source>
        <dbReference type="ARBA" id="ARBA00007320"/>
    </source>
</evidence>
<feature type="compositionally biased region" description="Gly residues" evidence="6">
    <location>
        <begin position="21"/>
        <end position="35"/>
    </location>
</feature>
<dbReference type="Proteomes" id="UP000002366">
    <property type="component" value="Chromosome"/>
</dbReference>
<dbReference type="GO" id="GO:0019843">
    <property type="term" value="F:rRNA binding"/>
    <property type="evidence" value="ECO:0007669"/>
    <property type="project" value="UniProtKB-UniRule"/>
</dbReference>
<evidence type="ECO:0000313" key="9">
    <source>
        <dbReference type="Proteomes" id="UP000002366"/>
    </source>
</evidence>
<dbReference type="AlphaFoldDB" id="D5EDZ9"/>
<dbReference type="GO" id="GO:0006412">
    <property type="term" value="P:translation"/>
    <property type="evidence" value="ECO:0007669"/>
    <property type="project" value="UniProtKB-UniRule"/>
</dbReference>
<dbReference type="PANTHER" id="PTHR12934:SF11">
    <property type="entry name" value="LARGE RIBOSOMAL SUBUNIT PROTEIN UL15M"/>
    <property type="match status" value="1"/>
</dbReference>
<evidence type="ECO:0000259" key="7">
    <source>
        <dbReference type="Pfam" id="PF00828"/>
    </source>
</evidence>
<dbReference type="HOGENOM" id="CLU_055188_4_2_0"/>
<dbReference type="GO" id="GO:0003735">
    <property type="term" value="F:structural constituent of ribosome"/>
    <property type="evidence" value="ECO:0007669"/>
    <property type="project" value="InterPro"/>
</dbReference>
<dbReference type="InterPro" id="IPR030878">
    <property type="entry name" value="Ribosomal_uL15"/>
</dbReference>
<dbReference type="SUPFAM" id="SSF52080">
    <property type="entry name" value="Ribosomal proteins L15p and L18e"/>
    <property type="match status" value="1"/>
</dbReference>
<comment type="similarity">
    <text evidence="1 4 5">Belongs to the universal ribosomal protein uL15 family.</text>
</comment>
<accession>D5EDZ9</accession>
<evidence type="ECO:0000313" key="8">
    <source>
        <dbReference type="EMBL" id="ADE56781.1"/>
    </source>
</evidence>
<keyword evidence="3 4" id="KW-0687">Ribonucleoprotein</keyword>
<dbReference type="RefSeq" id="WP_013048047.1">
    <property type="nucleotide sequence ID" value="NC_014011.1"/>
</dbReference>
<comment type="function">
    <text evidence="4">Binds to the 23S rRNA.</text>
</comment>
<keyword evidence="4" id="KW-0699">rRNA-binding</keyword>
<dbReference type="PANTHER" id="PTHR12934">
    <property type="entry name" value="50S RIBOSOMAL PROTEIN L15"/>
    <property type="match status" value="1"/>
</dbReference>
<dbReference type="InterPro" id="IPR005749">
    <property type="entry name" value="Ribosomal_uL15_bac-type"/>
</dbReference>
<evidence type="ECO:0000256" key="4">
    <source>
        <dbReference type="HAMAP-Rule" id="MF_01341"/>
    </source>
</evidence>
<comment type="subunit">
    <text evidence="4">Part of the 50S ribosomal subunit.</text>
</comment>
<protein>
    <recommendedName>
        <fullName evidence="4">Large ribosomal subunit protein uL15</fullName>
    </recommendedName>
</protein>
<dbReference type="STRING" id="572547.Amico_0646"/>
<evidence type="ECO:0000256" key="2">
    <source>
        <dbReference type="ARBA" id="ARBA00022980"/>
    </source>
</evidence>
<dbReference type="OrthoDB" id="9810293at2"/>
<dbReference type="KEGG" id="aco:Amico_0646"/>
<dbReference type="HAMAP" id="MF_01341">
    <property type="entry name" value="Ribosomal_uL15"/>
    <property type="match status" value="1"/>
</dbReference>
<feature type="compositionally biased region" description="Gly residues" evidence="6">
    <location>
        <begin position="42"/>
        <end position="52"/>
    </location>
</feature>
<dbReference type="InterPro" id="IPR021131">
    <property type="entry name" value="Ribosomal_uL15/eL18"/>
</dbReference>
<dbReference type="InterPro" id="IPR036227">
    <property type="entry name" value="Ribosomal_uL15/eL18_sf"/>
</dbReference>
<dbReference type="GO" id="GO:0022625">
    <property type="term" value="C:cytosolic large ribosomal subunit"/>
    <property type="evidence" value="ECO:0007669"/>
    <property type="project" value="TreeGrafter"/>
</dbReference>